<feature type="domain" description="GST C-terminal" evidence="2">
    <location>
        <begin position="88"/>
        <end position="212"/>
    </location>
</feature>
<reference evidence="3" key="1">
    <citation type="submission" date="2022-05" db="EMBL/GenBank/DDBJ databases">
        <title>Brevundimonas albigilva TT17 genome sequence.</title>
        <authorList>
            <person name="Lee K."/>
            <person name="Son H."/>
        </authorList>
    </citation>
    <scope>NUCLEOTIDE SEQUENCE</scope>
    <source>
        <strain evidence="3">TT17</strain>
    </source>
</reference>
<dbReference type="InterPro" id="IPR010987">
    <property type="entry name" value="Glutathione-S-Trfase_C-like"/>
</dbReference>
<name>A0ABY4SPF3_9CAUL</name>
<evidence type="ECO:0000313" key="4">
    <source>
        <dbReference type="Proteomes" id="UP001055429"/>
    </source>
</evidence>
<dbReference type="SFLD" id="SFLDG01150">
    <property type="entry name" value="Main.1:_Beta-like"/>
    <property type="match status" value="1"/>
</dbReference>
<dbReference type="SUPFAM" id="SSF47616">
    <property type="entry name" value="GST C-terminal domain-like"/>
    <property type="match status" value="1"/>
</dbReference>
<dbReference type="RefSeq" id="WP_249751686.1">
    <property type="nucleotide sequence ID" value="NZ_CP097298.1"/>
</dbReference>
<dbReference type="Pfam" id="PF13410">
    <property type="entry name" value="GST_C_2"/>
    <property type="match status" value="1"/>
</dbReference>
<keyword evidence="4" id="KW-1185">Reference proteome</keyword>
<sequence length="212" mass="22956">MTDEIVFYTNPMSRGRIVRWMLEEVGRPYRTEVLDYGTTMKSADYLAINPMGKVPAVVHGGVTVTEGAAICAWLADAFPEAKLAPAVDDSKRGLYYRWMFFAAGPVEAAVTAKSLGLLAPSDKSATVGYGSFDQTVDALEYAVEQGGPWLLGDQFTAADVYVGSQVAWGLMFKTLPERPAFQAYAARLMARPAAVRAREIDDALIAEMKAGA</sequence>
<dbReference type="PROSITE" id="PS50405">
    <property type="entry name" value="GST_CTER"/>
    <property type="match status" value="1"/>
</dbReference>
<dbReference type="Gene3D" id="3.40.30.10">
    <property type="entry name" value="Glutaredoxin"/>
    <property type="match status" value="1"/>
</dbReference>
<dbReference type="PANTHER" id="PTHR44051:SF8">
    <property type="entry name" value="GLUTATHIONE S-TRANSFERASE GSTA"/>
    <property type="match status" value="1"/>
</dbReference>
<protein>
    <submittedName>
        <fullName evidence="3">Glutathione S-transferase family protein</fullName>
    </submittedName>
</protein>
<evidence type="ECO:0000259" key="2">
    <source>
        <dbReference type="PROSITE" id="PS50405"/>
    </source>
</evidence>
<dbReference type="Proteomes" id="UP001055429">
    <property type="component" value="Chromosome"/>
</dbReference>
<dbReference type="Gene3D" id="1.20.1050.10">
    <property type="match status" value="1"/>
</dbReference>
<dbReference type="CDD" id="cd03207">
    <property type="entry name" value="GST_C_8"/>
    <property type="match status" value="1"/>
</dbReference>
<dbReference type="PROSITE" id="PS50404">
    <property type="entry name" value="GST_NTER"/>
    <property type="match status" value="1"/>
</dbReference>
<dbReference type="SFLD" id="SFLDS00019">
    <property type="entry name" value="Glutathione_Transferase_(cytos"/>
    <property type="match status" value="1"/>
</dbReference>
<gene>
    <name evidence="3" type="ORF">M8231_00305</name>
</gene>
<dbReference type="PANTHER" id="PTHR44051">
    <property type="entry name" value="GLUTATHIONE S-TRANSFERASE-RELATED"/>
    <property type="match status" value="1"/>
</dbReference>
<evidence type="ECO:0000259" key="1">
    <source>
        <dbReference type="PROSITE" id="PS50404"/>
    </source>
</evidence>
<accession>A0ABY4SPF3</accession>
<proteinExistence type="predicted"/>
<organism evidence="3 4">
    <name type="scientific">Brevundimonas albigilva</name>
    <dbReference type="NCBI Taxonomy" id="1312364"/>
    <lineage>
        <taxon>Bacteria</taxon>
        <taxon>Pseudomonadati</taxon>
        <taxon>Pseudomonadota</taxon>
        <taxon>Alphaproteobacteria</taxon>
        <taxon>Caulobacterales</taxon>
        <taxon>Caulobacteraceae</taxon>
        <taxon>Brevundimonas</taxon>
    </lineage>
</organism>
<evidence type="ECO:0000313" key="3">
    <source>
        <dbReference type="EMBL" id="URI15472.1"/>
    </source>
</evidence>
<dbReference type="InterPro" id="IPR040079">
    <property type="entry name" value="Glutathione_S-Trfase"/>
</dbReference>
<dbReference type="SFLD" id="SFLDG00358">
    <property type="entry name" value="Main_(cytGST)"/>
    <property type="match status" value="1"/>
</dbReference>
<dbReference type="CDD" id="cd03046">
    <property type="entry name" value="GST_N_GTT1_like"/>
    <property type="match status" value="1"/>
</dbReference>
<dbReference type="EMBL" id="CP097649">
    <property type="protein sequence ID" value="URI15472.1"/>
    <property type="molecule type" value="Genomic_DNA"/>
</dbReference>
<dbReference type="SUPFAM" id="SSF52833">
    <property type="entry name" value="Thioredoxin-like"/>
    <property type="match status" value="1"/>
</dbReference>
<dbReference type="InterPro" id="IPR036282">
    <property type="entry name" value="Glutathione-S-Trfase_C_sf"/>
</dbReference>
<dbReference type="Pfam" id="PF13409">
    <property type="entry name" value="GST_N_2"/>
    <property type="match status" value="1"/>
</dbReference>
<dbReference type="InterPro" id="IPR004045">
    <property type="entry name" value="Glutathione_S-Trfase_N"/>
</dbReference>
<feature type="domain" description="GST N-terminal" evidence="1">
    <location>
        <begin position="2"/>
        <end position="82"/>
    </location>
</feature>
<dbReference type="InterPro" id="IPR036249">
    <property type="entry name" value="Thioredoxin-like_sf"/>
</dbReference>